<evidence type="ECO:0000313" key="4">
    <source>
        <dbReference type="EMBL" id="KAF2110466.1"/>
    </source>
</evidence>
<evidence type="ECO:0000256" key="2">
    <source>
        <dbReference type="SAM" id="SignalP"/>
    </source>
</evidence>
<feature type="signal peptide" evidence="2">
    <location>
        <begin position="1"/>
        <end position="16"/>
    </location>
</feature>
<protein>
    <recommendedName>
        <fullName evidence="3">Apple domain-containing protein</fullName>
    </recommendedName>
</protein>
<dbReference type="InterPro" id="IPR003609">
    <property type="entry name" value="Pan_app"/>
</dbReference>
<evidence type="ECO:0000259" key="3">
    <source>
        <dbReference type="PROSITE" id="PS50948"/>
    </source>
</evidence>
<name>A0A6A5YTX4_9PLEO</name>
<dbReference type="OrthoDB" id="3556996at2759"/>
<keyword evidence="2" id="KW-0732">Signal</keyword>
<gene>
    <name evidence="4" type="ORF">BDV96DRAFT_584035</name>
</gene>
<reference evidence="4" key="1">
    <citation type="journal article" date="2020" name="Stud. Mycol.">
        <title>101 Dothideomycetes genomes: a test case for predicting lifestyles and emergence of pathogens.</title>
        <authorList>
            <person name="Haridas S."/>
            <person name="Albert R."/>
            <person name="Binder M."/>
            <person name="Bloem J."/>
            <person name="Labutti K."/>
            <person name="Salamov A."/>
            <person name="Andreopoulos B."/>
            <person name="Baker S."/>
            <person name="Barry K."/>
            <person name="Bills G."/>
            <person name="Bluhm B."/>
            <person name="Cannon C."/>
            <person name="Castanera R."/>
            <person name="Culley D."/>
            <person name="Daum C."/>
            <person name="Ezra D."/>
            <person name="Gonzalez J."/>
            <person name="Henrissat B."/>
            <person name="Kuo A."/>
            <person name="Liang C."/>
            <person name="Lipzen A."/>
            <person name="Lutzoni F."/>
            <person name="Magnuson J."/>
            <person name="Mondo S."/>
            <person name="Nolan M."/>
            <person name="Ohm R."/>
            <person name="Pangilinan J."/>
            <person name="Park H.-J."/>
            <person name="Ramirez L."/>
            <person name="Alfaro M."/>
            <person name="Sun H."/>
            <person name="Tritt A."/>
            <person name="Yoshinaga Y."/>
            <person name="Zwiers L.-H."/>
            <person name="Turgeon B."/>
            <person name="Goodwin S."/>
            <person name="Spatafora J."/>
            <person name="Crous P."/>
            <person name="Grigoriev I."/>
        </authorList>
    </citation>
    <scope>NUCLEOTIDE SEQUENCE</scope>
    <source>
        <strain evidence="4">CBS 627.86</strain>
    </source>
</reference>
<dbReference type="AlphaFoldDB" id="A0A6A5YTX4"/>
<dbReference type="PRINTS" id="PR01217">
    <property type="entry name" value="PRICHEXTENSN"/>
</dbReference>
<feature type="compositionally biased region" description="Pro residues" evidence="1">
    <location>
        <begin position="107"/>
        <end position="148"/>
    </location>
</feature>
<organism evidence="4 5">
    <name type="scientific">Lophiotrema nucula</name>
    <dbReference type="NCBI Taxonomy" id="690887"/>
    <lineage>
        <taxon>Eukaryota</taxon>
        <taxon>Fungi</taxon>
        <taxon>Dikarya</taxon>
        <taxon>Ascomycota</taxon>
        <taxon>Pezizomycotina</taxon>
        <taxon>Dothideomycetes</taxon>
        <taxon>Pleosporomycetidae</taxon>
        <taxon>Pleosporales</taxon>
        <taxon>Lophiotremataceae</taxon>
        <taxon>Lophiotrema</taxon>
    </lineage>
</organism>
<dbReference type="EMBL" id="ML977338">
    <property type="protein sequence ID" value="KAF2110466.1"/>
    <property type="molecule type" value="Genomic_DNA"/>
</dbReference>
<proteinExistence type="predicted"/>
<dbReference type="PROSITE" id="PS50948">
    <property type="entry name" value="PAN"/>
    <property type="match status" value="1"/>
</dbReference>
<feature type="chain" id="PRO_5025612391" description="Apple domain-containing protein" evidence="2">
    <location>
        <begin position="17"/>
        <end position="294"/>
    </location>
</feature>
<evidence type="ECO:0000313" key="5">
    <source>
        <dbReference type="Proteomes" id="UP000799770"/>
    </source>
</evidence>
<keyword evidence="5" id="KW-1185">Reference proteome</keyword>
<sequence>MKGALLAVALAAIGNAAVIENRQIFRTTTRRGPGAEPTGGSVERCGLDAFAGHTAEASLFCSSLLKGGGAGGTATSTATYTARDTTTTRTTVYTTIYPPSTAAPSSTPKPPSSTPAPPVSTPSSTPRPPSSTPPTPPSSLPPTPPSSSPAPSASASCGIVGYTKSTAAYYFDSSGTKNTFAACSAACKGDTKCKSFGYGESNCMLFDVTAADNVNYNPMSPYTFYDQACPVELPVRKRQINISLNLPGGPSSACSCLIGGAAATTTTTTTTVTSNRVTTTETVTRTVSLLPDSP</sequence>
<feature type="region of interest" description="Disordered" evidence="1">
    <location>
        <begin position="91"/>
        <end position="152"/>
    </location>
</feature>
<feature type="domain" description="Apple" evidence="3">
    <location>
        <begin position="157"/>
        <end position="229"/>
    </location>
</feature>
<feature type="compositionally biased region" description="Low complexity" evidence="1">
    <location>
        <begin position="91"/>
        <end position="106"/>
    </location>
</feature>
<dbReference type="Proteomes" id="UP000799770">
    <property type="component" value="Unassembled WGS sequence"/>
</dbReference>
<evidence type="ECO:0000256" key="1">
    <source>
        <dbReference type="SAM" id="MobiDB-lite"/>
    </source>
</evidence>
<accession>A0A6A5YTX4</accession>